<reference evidence="4" key="1">
    <citation type="submission" date="2014-05" db="EMBL/GenBank/DDBJ databases">
        <title>The transcriptome of the halophilic microalga Tetraselmis sp. GSL018 isolated from the Great Salt Lake, Utah.</title>
        <authorList>
            <person name="Jinkerson R.E."/>
            <person name="D'Adamo S."/>
            <person name="Posewitz M.C."/>
        </authorList>
    </citation>
    <scope>NUCLEOTIDE SEQUENCE</scope>
    <source>
        <strain evidence="4">GSL018</strain>
    </source>
</reference>
<dbReference type="InterPro" id="IPR016089">
    <property type="entry name" value="Chalcone_isomerase_bundle_sf"/>
</dbReference>
<evidence type="ECO:0000256" key="1">
    <source>
        <dbReference type="ARBA" id="ARBA00007166"/>
    </source>
</evidence>
<dbReference type="InterPro" id="IPR016088">
    <property type="entry name" value="Chalcone_isomerase_3-sand"/>
</dbReference>
<keyword evidence="4" id="KW-0413">Isomerase</keyword>
<dbReference type="Pfam" id="PF02431">
    <property type="entry name" value="Chalcone"/>
    <property type="match status" value="1"/>
</dbReference>
<evidence type="ECO:0000256" key="2">
    <source>
        <dbReference type="RuleBase" id="RU361158"/>
    </source>
</evidence>
<dbReference type="EMBL" id="GBEZ01006307">
    <property type="protein sequence ID" value="JAC79080.1"/>
    <property type="molecule type" value="Transcribed_RNA"/>
</dbReference>
<dbReference type="InterPro" id="IPR016087">
    <property type="entry name" value="Chalcone_isomerase"/>
</dbReference>
<sequence length="303" mass="33229">MQARCVSGSNTMQRVSNVQVQASSSVRFTPLQVSNSVKRYAVTRYPRLSQDLTCNRRRSGGQSNFGRRDCYFVAGSIRDEASGTEYPTVQRFWAGEDCRSLGASVRSKSFFLFNVNVYSLTCYVEAAKAAKELGVRYRGGFFETEQDFCDAIMDGAFVKAIQLTILRSNAGSQVADAIEEAIAPRMRMMQQSATLEEFAGFFRERSEAITKGTNVLLLVTPTGTLNVAIRQRADPEQITGEVDWLGGVPDKVIESPGLCRALLEVWLGENSVTPGAKPVFAAGARALLESENIRRDSRKGGSG</sequence>
<comment type="similarity">
    <text evidence="1 2">Belongs to the chalcone isomerase family.</text>
</comment>
<accession>A0A061S882</accession>
<dbReference type="Gene3D" id="1.10.890.20">
    <property type="match status" value="1"/>
</dbReference>
<organism evidence="4">
    <name type="scientific">Tetraselmis sp. GSL018</name>
    <dbReference type="NCBI Taxonomy" id="582737"/>
    <lineage>
        <taxon>Eukaryota</taxon>
        <taxon>Viridiplantae</taxon>
        <taxon>Chlorophyta</taxon>
        <taxon>core chlorophytes</taxon>
        <taxon>Chlorodendrophyceae</taxon>
        <taxon>Chlorodendrales</taxon>
        <taxon>Chlorodendraceae</taxon>
        <taxon>Tetraselmis</taxon>
    </lineage>
</organism>
<dbReference type="AlphaFoldDB" id="A0A061S882"/>
<protein>
    <recommendedName>
        <fullName evidence="2">Chalcone-flavonone isomerase family protein</fullName>
    </recommendedName>
</protein>
<evidence type="ECO:0000313" key="4">
    <source>
        <dbReference type="EMBL" id="JAC79080.1"/>
    </source>
</evidence>
<dbReference type="Gene3D" id="3.50.70.10">
    <property type="match status" value="1"/>
</dbReference>
<dbReference type="PANTHER" id="PTHR47698">
    <property type="entry name" value="FATTY-ACID-BINDING PROTEIN 3, CHLOROPLASTIC"/>
    <property type="match status" value="1"/>
</dbReference>
<dbReference type="SUPFAM" id="SSF54626">
    <property type="entry name" value="Chalcone isomerase"/>
    <property type="match status" value="1"/>
</dbReference>
<gene>
    <name evidence="4" type="ORF">TSPGSL018_13595</name>
</gene>
<feature type="domain" description="Chalcone isomerase" evidence="3">
    <location>
        <begin position="102"/>
        <end position="282"/>
    </location>
</feature>
<dbReference type="InterPro" id="IPR036298">
    <property type="entry name" value="Chalcone_isomerase_sf"/>
</dbReference>
<dbReference type="GO" id="GO:0016872">
    <property type="term" value="F:intramolecular lyase activity"/>
    <property type="evidence" value="ECO:0007669"/>
    <property type="project" value="InterPro"/>
</dbReference>
<name>A0A061S882_9CHLO</name>
<evidence type="ECO:0000259" key="3">
    <source>
        <dbReference type="Pfam" id="PF02431"/>
    </source>
</evidence>
<dbReference type="PANTHER" id="PTHR47698:SF2">
    <property type="entry name" value="FATTY-ACID-BINDING PROTEIN 3, CHLOROPLASTIC"/>
    <property type="match status" value="1"/>
</dbReference>
<proteinExistence type="inferred from homology"/>